<sequence length="33" mass="3674">MYVGTKTEWIIIILVLLALMGSVGLLIGWLIWG</sequence>
<evidence type="ECO:0000313" key="2">
    <source>
        <dbReference type="EMBL" id="AMW61958.1"/>
    </source>
</evidence>
<dbReference type="Proteomes" id="UP000225538">
    <property type="component" value="Segment"/>
</dbReference>
<dbReference type="EMBL" id="KU737346">
    <property type="protein sequence ID" value="AMW61958.1"/>
    <property type="molecule type" value="Genomic_DNA"/>
</dbReference>
<protein>
    <submittedName>
        <fullName evidence="2">Uncharacterized protein</fullName>
    </submittedName>
</protein>
<keyword evidence="1" id="KW-1133">Transmembrane helix</keyword>
<keyword evidence="1" id="KW-0472">Membrane</keyword>
<keyword evidence="1" id="KW-0812">Transmembrane</keyword>
<accession>A0A143FJE1</accession>
<gene>
    <name evidence="2" type="ORF">DNAM5_214</name>
</gene>
<organism evidence="2 3">
    <name type="scientific">Bacillus phage Vinny</name>
    <dbReference type="NCBI Taxonomy" id="1805955"/>
    <lineage>
        <taxon>Viruses</taxon>
        <taxon>Duplodnaviria</taxon>
        <taxon>Heunggongvirae</taxon>
        <taxon>Uroviricota</taxon>
        <taxon>Caudoviricetes</taxon>
        <taxon>Herelleviridae</taxon>
        <taxon>Bastillevirinae</taxon>
        <taxon>Bastillevirus</taxon>
        <taxon>Bastillevirus evoli</taxon>
    </lineage>
</organism>
<reference evidence="2 3" key="1">
    <citation type="submission" date="2016-02" db="EMBL/GenBank/DDBJ databases">
        <authorList>
            <person name="Wen L."/>
            <person name="He K."/>
            <person name="Yang H."/>
        </authorList>
    </citation>
    <scope>NUCLEOTIDE SEQUENCE [LARGE SCALE GENOMIC DNA]</scope>
</reference>
<evidence type="ECO:0000313" key="3">
    <source>
        <dbReference type="Proteomes" id="UP000225538"/>
    </source>
</evidence>
<proteinExistence type="predicted"/>
<name>A0A143FJE1_9CAUD</name>
<evidence type="ECO:0000256" key="1">
    <source>
        <dbReference type="SAM" id="Phobius"/>
    </source>
</evidence>
<feature type="transmembrane region" description="Helical" evidence="1">
    <location>
        <begin position="9"/>
        <end position="32"/>
    </location>
</feature>